<dbReference type="AlphaFoldDB" id="X1BY62"/>
<gene>
    <name evidence="1" type="ORF">S01H4_28515</name>
</gene>
<accession>X1BY62</accession>
<evidence type="ECO:0000313" key="1">
    <source>
        <dbReference type="EMBL" id="GAG86052.1"/>
    </source>
</evidence>
<comment type="caution">
    <text evidence="1">The sequence shown here is derived from an EMBL/GenBank/DDBJ whole genome shotgun (WGS) entry which is preliminary data.</text>
</comment>
<reference evidence="1" key="1">
    <citation type="journal article" date="2014" name="Front. Microbiol.">
        <title>High frequency of phylogenetically diverse reductive dehalogenase-homologous genes in deep subseafloor sedimentary metagenomes.</title>
        <authorList>
            <person name="Kawai M."/>
            <person name="Futagami T."/>
            <person name="Toyoda A."/>
            <person name="Takaki Y."/>
            <person name="Nishi S."/>
            <person name="Hori S."/>
            <person name="Arai W."/>
            <person name="Tsubouchi T."/>
            <person name="Morono Y."/>
            <person name="Uchiyama I."/>
            <person name="Ito T."/>
            <person name="Fujiyama A."/>
            <person name="Inagaki F."/>
            <person name="Takami H."/>
        </authorList>
    </citation>
    <scope>NUCLEOTIDE SEQUENCE</scope>
    <source>
        <strain evidence="1">Expedition CK06-06</strain>
    </source>
</reference>
<organism evidence="1">
    <name type="scientific">marine sediment metagenome</name>
    <dbReference type="NCBI Taxonomy" id="412755"/>
    <lineage>
        <taxon>unclassified sequences</taxon>
        <taxon>metagenomes</taxon>
        <taxon>ecological metagenomes</taxon>
    </lineage>
</organism>
<sequence>NSFVEFRLIVQKSELLDSGVERPNTLDREGEG</sequence>
<feature type="non-terminal residue" evidence="1">
    <location>
        <position position="1"/>
    </location>
</feature>
<dbReference type="EMBL" id="BART01014202">
    <property type="protein sequence ID" value="GAG86052.1"/>
    <property type="molecule type" value="Genomic_DNA"/>
</dbReference>
<name>X1BY62_9ZZZZ</name>
<protein>
    <submittedName>
        <fullName evidence="1">Uncharacterized protein</fullName>
    </submittedName>
</protein>
<proteinExistence type="predicted"/>